<name>A0A2X1BCL4_BREVE</name>
<accession>A0A2X1BCL4</accession>
<organism evidence="1 2">
    <name type="scientific">Brevundimonas vesicularis</name>
    <name type="common">Pseudomonas vesicularis</name>
    <dbReference type="NCBI Taxonomy" id="41276"/>
    <lineage>
        <taxon>Bacteria</taxon>
        <taxon>Pseudomonadati</taxon>
        <taxon>Pseudomonadota</taxon>
        <taxon>Alphaproteobacteria</taxon>
        <taxon>Caulobacterales</taxon>
        <taxon>Caulobacteraceae</taxon>
        <taxon>Brevundimonas</taxon>
    </lineage>
</organism>
<dbReference type="RefSeq" id="WP_112863153.1">
    <property type="nucleotide sequence ID" value="NZ_UAQP01000014.1"/>
</dbReference>
<sequence>MTSWVEHPRFTFVRGDSGVASDLEKAAALGPFDLIIDDGSHASFHQQLAFKVLFPKLRPGGLYIIEDLQWQSPYYEDQLPTTHKTSDVIDSWFKTGQLPEFSAPELDGLHELGAEIAFATVFNQPFSHGAVYPKMAVIYKSLASTT</sequence>
<reference evidence="1 2" key="1">
    <citation type="submission" date="2018-06" db="EMBL/GenBank/DDBJ databases">
        <authorList>
            <consortium name="Pathogen Informatics"/>
            <person name="Doyle S."/>
        </authorList>
    </citation>
    <scope>NUCLEOTIDE SEQUENCE [LARGE SCALE GENOMIC DNA]</scope>
    <source>
        <strain evidence="1 2">NCTC11166</strain>
    </source>
</reference>
<dbReference type="Proteomes" id="UP000251186">
    <property type="component" value="Unassembled WGS sequence"/>
</dbReference>
<dbReference type="InterPro" id="IPR029063">
    <property type="entry name" value="SAM-dependent_MTases_sf"/>
</dbReference>
<dbReference type="Gene3D" id="3.40.50.150">
    <property type="entry name" value="Vaccinia Virus protein VP39"/>
    <property type="match status" value="1"/>
</dbReference>
<evidence type="ECO:0000313" key="1">
    <source>
        <dbReference type="EMBL" id="SPU55113.1"/>
    </source>
</evidence>
<evidence type="ECO:0000313" key="2">
    <source>
        <dbReference type="Proteomes" id="UP000251186"/>
    </source>
</evidence>
<proteinExistence type="predicted"/>
<dbReference type="SUPFAM" id="SSF53335">
    <property type="entry name" value="S-adenosyl-L-methionine-dependent methyltransferases"/>
    <property type="match status" value="1"/>
</dbReference>
<dbReference type="EMBL" id="UAQP01000014">
    <property type="protein sequence ID" value="SPU55113.1"/>
    <property type="molecule type" value="Genomic_DNA"/>
</dbReference>
<protein>
    <submittedName>
        <fullName evidence="1">Uncharacterized protein</fullName>
    </submittedName>
</protein>
<dbReference type="AlphaFoldDB" id="A0A2X1BCL4"/>
<gene>
    <name evidence="1" type="ORF">NCTC11166_02507</name>
</gene>